<protein>
    <submittedName>
        <fullName evidence="1">Uncharacterized protein</fullName>
    </submittedName>
</protein>
<evidence type="ECO:0000313" key="1">
    <source>
        <dbReference type="EMBL" id="GIX82318.1"/>
    </source>
</evidence>
<gene>
    <name evidence="1" type="ORF">CEXT_189981</name>
</gene>
<sequence length="120" mass="13355">MATAAEMKWVDKMVPPKLPFCPLQEDLGDSWGLKTKHLKASRVERVTLSLLSMSFPLLSTPSFLALSRPKVMEVEVPRKNIDSSSKSTSRFCKSSFLATSLLKQEKQRKGIRLEVGNSGS</sequence>
<dbReference type="Proteomes" id="UP001054945">
    <property type="component" value="Unassembled WGS sequence"/>
</dbReference>
<proteinExistence type="predicted"/>
<accession>A0AAV4NCE2</accession>
<comment type="caution">
    <text evidence="1">The sequence shown here is derived from an EMBL/GenBank/DDBJ whole genome shotgun (WGS) entry which is preliminary data.</text>
</comment>
<dbReference type="AlphaFoldDB" id="A0AAV4NCE2"/>
<organism evidence="1 2">
    <name type="scientific">Caerostris extrusa</name>
    <name type="common">Bark spider</name>
    <name type="synonym">Caerostris bankana</name>
    <dbReference type="NCBI Taxonomy" id="172846"/>
    <lineage>
        <taxon>Eukaryota</taxon>
        <taxon>Metazoa</taxon>
        <taxon>Ecdysozoa</taxon>
        <taxon>Arthropoda</taxon>
        <taxon>Chelicerata</taxon>
        <taxon>Arachnida</taxon>
        <taxon>Araneae</taxon>
        <taxon>Araneomorphae</taxon>
        <taxon>Entelegynae</taxon>
        <taxon>Araneoidea</taxon>
        <taxon>Araneidae</taxon>
        <taxon>Caerostris</taxon>
    </lineage>
</organism>
<keyword evidence="2" id="KW-1185">Reference proteome</keyword>
<reference evidence="1 2" key="1">
    <citation type="submission" date="2021-06" db="EMBL/GenBank/DDBJ databases">
        <title>Caerostris extrusa draft genome.</title>
        <authorList>
            <person name="Kono N."/>
            <person name="Arakawa K."/>
        </authorList>
    </citation>
    <scope>NUCLEOTIDE SEQUENCE [LARGE SCALE GENOMIC DNA]</scope>
</reference>
<name>A0AAV4NCE2_CAEEX</name>
<evidence type="ECO:0000313" key="2">
    <source>
        <dbReference type="Proteomes" id="UP001054945"/>
    </source>
</evidence>
<dbReference type="EMBL" id="BPLR01020768">
    <property type="protein sequence ID" value="GIX82318.1"/>
    <property type="molecule type" value="Genomic_DNA"/>
</dbReference>